<dbReference type="CDD" id="cd19817">
    <property type="entry name" value="Bbox1_ANCHR-like"/>
    <property type="match status" value="1"/>
</dbReference>
<feature type="compositionally biased region" description="Low complexity" evidence="1">
    <location>
        <begin position="237"/>
        <end position="251"/>
    </location>
</feature>
<keyword evidence="3" id="KW-1185">Reference proteome</keyword>
<dbReference type="SUPFAM" id="SSF57845">
    <property type="entry name" value="B-box zinc-binding domain"/>
    <property type="match status" value="1"/>
</dbReference>
<reference evidence="2" key="1">
    <citation type="submission" date="2022-10" db="EMBL/GenBank/DDBJ databases">
        <title>Determination and structural analysis of whole genome sequence of Sarocladium strictum F4-1.</title>
        <authorList>
            <person name="Hu L."/>
            <person name="Jiang Y."/>
        </authorList>
    </citation>
    <scope>NUCLEOTIDE SEQUENCE</scope>
    <source>
        <strain evidence="2">F4-1</strain>
    </source>
</reference>
<feature type="compositionally biased region" description="Basic and acidic residues" evidence="1">
    <location>
        <begin position="144"/>
        <end position="155"/>
    </location>
</feature>
<feature type="compositionally biased region" description="Low complexity" evidence="1">
    <location>
        <begin position="55"/>
        <end position="66"/>
    </location>
</feature>
<protein>
    <submittedName>
        <fullName evidence="2">Uncharacterized protein</fullName>
    </submittedName>
</protein>
<dbReference type="EMBL" id="JAPDFR010000001">
    <property type="protein sequence ID" value="KAK0391683.1"/>
    <property type="molecule type" value="Genomic_DNA"/>
</dbReference>
<feature type="compositionally biased region" description="Basic and acidic residues" evidence="1">
    <location>
        <begin position="173"/>
        <end position="195"/>
    </location>
</feature>
<dbReference type="InterPro" id="IPR044553">
    <property type="entry name" value="Bbox1_ANCHR"/>
</dbReference>
<dbReference type="AlphaFoldDB" id="A0AA39LBZ7"/>
<gene>
    <name evidence="2" type="ORF">NLU13_1182</name>
</gene>
<dbReference type="PANTHER" id="PTHR46603:SF1">
    <property type="entry name" value="ABSCISSION_NOCUT CHECKPOINT REGULATOR"/>
    <property type="match status" value="1"/>
</dbReference>
<dbReference type="Pfam" id="PF22586">
    <property type="entry name" value="ANCHR-like_BBOX"/>
    <property type="match status" value="1"/>
</dbReference>
<feature type="compositionally biased region" description="Basic and acidic residues" evidence="1">
    <location>
        <begin position="207"/>
        <end position="223"/>
    </location>
</feature>
<feature type="region of interest" description="Disordered" evidence="1">
    <location>
        <begin position="16"/>
        <end position="100"/>
    </location>
</feature>
<organism evidence="2 3">
    <name type="scientific">Sarocladium strictum</name>
    <name type="common">Black bundle disease fungus</name>
    <name type="synonym">Acremonium strictum</name>
    <dbReference type="NCBI Taxonomy" id="5046"/>
    <lineage>
        <taxon>Eukaryota</taxon>
        <taxon>Fungi</taxon>
        <taxon>Dikarya</taxon>
        <taxon>Ascomycota</taxon>
        <taxon>Pezizomycotina</taxon>
        <taxon>Sordariomycetes</taxon>
        <taxon>Hypocreomycetidae</taxon>
        <taxon>Hypocreales</taxon>
        <taxon>Sarocladiaceae</taxon>
        <taxon>Sarocladium</taxon>
    </lineage>
</organism>
<feature type="compositionally biased region" description="Acidic residues" evidence="1">
    <location>
        <begin position="132"/>
        <end position="143"/>
    </location>
</feature>
<accession>A0AA39LBZ7</accession>
<evidence type="ECO:0000313" key="2">
    <source>
        <dbReference type="EMBL" id="KAK0391683.1"/>
    </source>
</evidence>
<evidence type="ECO:0000256" key="1">
    <source>
        <dbReference type="SAM" id="MobiDB-lite"/>
    </source>
</evidence>
<sequence>MPNDIDRSLLDRLQALRGASEPPESSPRISIDTIERAKTPTREDTLAARLKSLRSQDASPHAQSSPSPAPAPRKNDAGTGTAQTPDEDVDEAFETDDATLEDLLADVGGDETAFAAVHAEPDDAKVKALLEELADSIPQDEDGETRSHRGTKRDEGEEQTAEDDDDDDDDSDGEKMGKEVDDVVKRYRDEIEMESKLGLNESESEREEEHDGPERRDAPRDEQLPSLDDLPSIPADTTTNTSSSPSSSSTPADLDSITTRLAALRTSSSHSADLPSVPTSKPSKPPNRLTSRTDYTDDDADSWCTVCLEDATVRCLGCDGDVYCTRCWKEMHRGERAGYEERGHKAVEYKRETKGERRRVAIGAS</sequence>
<name>A0AA39LBZ7_SARSR</name>
<evidence type="ECO:0000313" key="3">
    <source>
        <dbReference type="Proteomes" id="UP001175261"/>
    </source>
</evidence>
<feature type="region of interest" description="Disordered" evidence="1">
    <location>
        <begin position="127"/>
        <end position="295"/>
    </location>
</feature>
<feature type="compositionally biased region" description="Acidic residues" evidence="1">
    <location>
        <begin position="85"/>
        <end position="100"/>
    </location>
</feature>
<dbReference type="Proteomes" id="UP001175261">
    <property type="component" value="Unassembled WGS sequence"/>
</dbReference>
<proteinExistence type="predicted"/>
<comment type="caution">
    <text evidence="2">The sequence shown here is derived from an EMBL/GenBank/DDBJ whole genome shotgun (WGS) entry which is preliminary data.</text>
</comment>
<feature type="compositionally biased region" description="Acidic residues" evidence="1">
    <location>
        <begin position="156"/>
        <end position="172"/>
    </location>
</feature>
<feature type="compositionally biased region" description="Basic and acidic residues" evidence="1">
    <location>
        <begin position="33"/>
        <end position="46"/>
    </location>
</feature>
<dbReference type="PANTHER" id="PTHR46603">
    <property type="entry name" value="ABSCISSION/NOCUT CHECKPOINT REGULATOR"/>
    <property type="match status" value="1"/>
</dbReference>